<reference evidence="19 20" key="1">
    <citation type="submission" date="2024-03" db="EMBL/GenBank/DDBJ databases">
        <title>WGS assembly of Saponaria officinalis var. Norfolk2.</title>
        <authorList>
            <person name="Jenkins J."/>
            <person name="Shu S."/>
            <person name="Grimwood J."/>
            <person name="Barry K."/>
            <person name="Goodstein D."/>
            <person name="Schmutz J."/>
            <person name="Leebens-Mack J."/>
            <person name="Osbourn A."/>
        </authorList>
    </citation>
    <scope>NUCLEOTIDE SEQUENCE [LARGE SCALE GENOMIC DNA]</scope>
    <source>
        <strain evidence="20">cv. Norfolk2</strain>
        <strain evidence="19">JIC</strain>
        <tissue evidence="19">Leaf</tissue>
    </source>
</reference>
<evidence type="ECO:0000256" key="2">
    <source>
        <dbReference type="ARBA" id="ARBA00001946"/>
    </source>
</evidence>
<evidence type="ECO:0000256" key="8">
    <source>
        <dbReference type="ARBA" id="ARBA00022642"/>
    </source>
</evidence>
<evidence type="ECO:0000256" key="11">
    <source>
        <dbReference type="ARBA" id="ARBA00022723"/>
    </source>
</evidence>
<keyword evidence="6" id="KW-0597">Phosphoprotein</keyword>
<evidence type="ECO:0000259" key="17">
    <source>
        <dbReference type="Pfam" id="PF17767"/>
    </source>
</evidence>
<dbReference type="FunFam" id="3.20.20.70:FF:000155">
    <property type="entry name" value="Nicotinate phosphoribosyltransferase"/>
    <property type="match status" value="1"/>
</dbReference>
<dbReference type="Pfam" id="PF17956">
    <property type="entry name" value="NAPRTase_C"/>
    <property type="match status" value="1"/>
</dbReference>
<dbReference type="FunFam" id="3.20.140.10:FF:000006">
    <property type="entry name" value="Nicotinate phosphoribosyltransferase"/>
    <property type="match status" value="1"/>
</dbReference>
<dbReference type="CDD" id="cd01570">
    <property type="entry name" value="NAPRTase_A"/>
    <property type="match status" value="1"/>
</dbReference>
<evidence type="ECO:0000256" key="13">
    <source>
        <dbReference type="ARBA" id="ARBA00023211"/>
    </source>
</evidence>
<dbReference type="PIRSF" id="PIRSF000484">
    <property type="entry name" value="NAPRT"/>
    <property type="match status" value="1"/>
</dbReference>
<comment type="caution">
    <text evidence="19">The sequence shown here is derived from an EMBL/GenBank/DDBJ whole genome shotgun (WGS) entry which is preliminary data.</text>
</comment>
<sequence length="565" mass="63633">MEMKRENGAMTTEDGERRRFAIETPTNPMVTPLLTDLYQYTMAYAYWKAGKHTERAVFDLFFRRSPFGGEYTVFAGLEECIRFIANFKFTEEDVTFIRDAMPGKCEDGFLDYLRELDCSDVEVYAIPEGSVVFPRVPLIRVEGPVAVAQLLETTLVNLINFASLVATNASRHRMVAGDDKLLLEFGLRRAQGPDGGISASRYCYMGGFDATSNVAAGRLFGIPLKGTHSHAFVSSFMSPDEIVEKSLPRADGSTSCEDFVALVQTWLAKMQKTKFLSGGFGETNLSELAAFTSYALAFPDNFLALVDTYDVLRSGIPNFCAVALALRDLGYKAKGIRLDSGDLAYLSCEARKFFQAIETEFRVPDFRKLSITASNDLNEETLDHLNKQGHQVDAFGIGTYLVTCYAQAALGCVFKLVEINNQPRMKLSEDVSKVSIPCKKQCYRLYGKEGYALVDLMTGENEPAPKAGERILCRHPFNESKRAYVVPQRVEELFKCYWSGSSDKMRENMAPLKDIRERCMKQLKQMRPDHMRRLNPTPYKVSVSAKLYDFIHFLWLNEAPVGELR</sequence>
<accession>A0AAW1H1Z0</accession>
<comment type="cofactor">
    <cofactor evidence="2">
        <name>Mg(2+)</name>
        <dbReference type="ChEBI" id="CHEBI:18420"/>
    </cofactor>
</comment>
<dbReference type="Gene3D" id="3.20.140.10">
    <property type="entry name" value="nicotinate phosphoribosyltransferase"/>
    <property type="match status" value="2"/>
</dbReference>
<dbReference type="InterPro" id="IPR040727">
    <property type="entry name" value="NAPRTase_N"/>
</dbReference>
<dbReference type="NCBIfam" id="TIGR01513">
    <property type="entry name" value="NAPRTase_put"/>
    <property type="match status" value="1"/>
</dbReference>
<feature type="domain" description="Nicotinate phosphoribosyltransferase N-terminal" evidence="17">
    <location>
        <begin position="33"/>
        <end position="160"/>
    </location>
</feature>
<feature type="domain" description="Nicotinate phosphoribosyltransferase C-terminal" evidence="18">
    <location>
        <begin position="439"/>
        <end position="550"/>
    </location>
</feature>
<dbReference type="GO" id="GO:0046872">
    <property type="term" value="F:metal ion binding"/>
    <property type="evidence" value="ECO:0007669"/>
    <property type="project" value="UniProtKB-KW"/>
</dbReference>
<comment type="PTM">
    <text evidence="16">Transiently phosphorylated on a His residue during the reaction cycle. Phosphorylation strongly increases the affinity for substrates and increases the rate of nicotinate D-ribonucleotide production. Dephosphorylation regenerates the low-affinity form of the enzyme, leading to product release.</text>
</comment>
<proteinExistence type="inferred from homology"/>
<evidence type="ECO:0000256" key="12">
    <source>
        <dbReference type="ARBA" id="ARBA00022842"/>
    </source>
</evidence>
<comment type="catalytic activity">
    <reaction evidence="15 16">
        <text>5-phospho-alpha-D-ribose 1-diphosphate + nicotinate + ATP + H2O = nicotinate beta-D-ribonucleotide + ADP + phosphate + diphosphate</text>
        <dbReference type="Rhea" id="RHEA:36163"/>
        <dbReference type="ChEBI" id="CHEBI:15377"/>
        <dbReference type="ChEBI" id="CHEBI:30616"/>
        <dbReference type="ChEBI" id="CHEBI:32544"/>
        <dbReference type="ChEBI" id="CHEBI:33019"/>
        <dbReference type="ChEBI" id="CHEBI:43474"/>
        <dbReference type="ChEBI" id="CHEBI:57502"/>
        <dbReference type="ChEBI" id="CHEBI:58017"/>
        <dbReference type="ChEBI" id="CHEBI:456216"/>
        <dbReference type="EC" id="6.3.4.21"/>
    </reaction>
</comment>
<evidence type="ECO:0000256" key="3">
    <source>
        <dbReference type="ARBA" id="ARBA00004952"/>
    </source>
</evidence>
<gene>
    <name evidence="19" type="ORF">RND81_13G198400</name>
</gene>
<protein>
    <recommendedName>
        <fullName evidence="5 16">Nicotinate phosphoribosyltransferase</fullName>
        <ecNumber evidence="5 16">6.3.4.21</ecNumber>
    </recommendedName>
</protein>
<keyword evidence="7 16" id="KW-0436">Ligase</keyword>
<dbReference type="InterPro" id="IPR007229">
    <property type="entry name" value="Nic_PRibTrfase-Fam"/>
</dbReference>
<name>A0AAW1H1Z0_SAPOF</name>
<dbReference type="Gene3D" id="3.20.20.70">
    <property type="entry name" value="Aldolase class I"/>
    <property type="match status" value="1"/>
</dbReference>
<keyword evidence="8 16" id="KW-0662">Pyridine nucleotide biosynthesis</keyword>
<dbReference type="Proteomes" id="UP001443914">
    <property type="component" value="Unassembled WGS sequence"/>
</dbReference>
<dbReference type="PANTHER" id="PTHR11098:SF1">
    <property type="entry name" value="NICOTINATE PHOSPHORIBOSYLTRANSFERASE"/>
    <property type="match status" value="1"/>
</dbReference>
<dbReference type="EMBL" id="JBDFQZ010000013">
    <property type="protein sequence ID" value="KAK9670388.1"/>
    <property type="molecule type" value="Genomic_DNA"/>
</dbReference>
<dbReference type="InterPro" id="IPR036068">
    <property type="entry name" value="Nicotinate_pribotase-like_C"/>
</dbReference>
<dbReference type="FunFam" id="3.20.20.70:FF:000227">
    <property type="entry name" value="Nicotinate phosphoribosyltransferase"/>
    <property type="match status" value="1"/>
</dbReference>
<evidence type="ECO:0000313" key="19">
    <source>
        <dbReference type="EMBL" id="KAK9670388.1"/>
    </source>
</evidence>
<dbReference type="InterPro" id="IPR013785">
    <property type="entry name" value="Aldolase_TIM"/>
</dbReference>
<dbReference type="FunFam" id="3.20.140.10:FF:000002">
    <property type="entry name" value="Nicotinate phosphoribosyltransferase"/>
    <property type="match status" value="1"/>
</dbReference>
<dbReference type="SUPFAM" id="SSF51690">
    <property type="entry name" value="Nicotinate/Quinolinate PRTase C-terminal domain-like"/>
    <property type="match status" value="1"/>
</dbReference>
<keyword evidence="10 16" id="KW-0808">Transferase</keyword>
<evidence type="ECO:0000256" key="5">
    <source>
        <dbReference type="ARBA" id="ARBA00013236"/>
    </source>
</evidence>
<dbReference type="EC" id="6.3.4.21" evidence="5 16"/>
<dbReference type="SUPFAM" id="SSF54675">
    <property type="entry name" value="Nicotinate/Quinolinate PRTase N-terminal domain-like"/>
    <property type="match status" value="1"/>
</dbReference>
<comment type="function">
    <text evidence="14">Catalyzes the first step in the biosynthesis of NAD from nicotinic acid, the ATP-dependent synthesis of beta-nicotinate D-ribonucleotide from nicotinate and 5-phospho-D-ribose 1-phosphate. Helps prevent cellular oxidative stress via its role in NAD biosynthesis.</text>
</comment>
<comment type="cofactor">
    <cofactor evidence="1">
        <name>Mn(2+)</name>
        <dbReference type="ChEBI" id="CHEBI:29035"/>
    </cofactor>
</comment>
<dbReference type="GO" id="GO:0034355">
    <property type="term" value="P:NAD+ biosynthetic process via the salvage pathway"/>
    <property type="evidence" value="ECO:0007669"/>
    <property type="project" value="TreeGrafter"/>
</dbReference>
<evidence type="ECO:0000256" key="6">
    <source>
        <dbReference type="ARBA" id="ARBA00022553"/>
    </source>
</evidence>
<dbReference type="GO" id="GO:0005829">
    <property type="term" value="C:cytosol"/>
    <property type="evidence" value="ECO:0007669"/>
    <property type="project" value="TreeGrafter"/>
</dbReference>
<dbReference type="EMBL" id="JBDFQZ010000013">
    <property type="protein sequence ID" value="KAK9670387.1"/>
    <property type="molecule type" value="Genomic_DNA"/>
</dbReference>
<dbReference type="AlphaFoldDB" id="A0AAW1H1Z0"/>
<keyword evidence="20" id="KW-1185">Reference proteome</keyword>
<comment type="similarity">
    <text evidence="4 16">Belongs to the NAPRTase family.</text>
</comment>
<evidence type="ECO:0000256" key="1">
    <source>
        <dbReference type="ARBA" id="ARBA00001936"/>
    </source>
</evidence>
<evidence type="ECO:0000259" key="18">
    <source>
        <dbReference type="Pfam" id="PF17956"/>
    </source>
</evidence>
<keyword evidence="9" id="KW-0328">Glycosyltransferase</keyword>
<evidence type="ECO:0000256" key="9">
    <source>
        <dbReference type="ARBA" id="ARBA00022676"/>
    </source>
</evidence>
<keyword evidence="11" id="KW-0479">Metal-binding</keyword>
<comment type="pathway">
    <text evidence="3 16">Cofactor biosynthesis; NAD(+) biosynthesis; nicotinate D-ribonucleotide from nicotinate: step 1/1.</text>
</comment>
<dbReference type="InterPro" id="IPR041619">
    <property type="entry name" value="NAPRTase_C"/>
</dbReference>
<dbReference type="PANTHER" id="PTHR11098">
    <property type="entry name" value="NICOTINATE PHOSPHORIBOSYLTRANSFERASE"/>
    <property type="match status" value="1"/>
</dbReference>
<evidence type="ECO:0000256" key="10">
    <source>
        <dbReference type="ARBA" id="ARBA00022679"/>
    </source>
</evidence>
<keyword evidence="12" id="KW-0460">Magnesium</keyword>
<keyword evidence="13" id="KW-0464">Manganese</keyword>
<evidence type="ECO:0000313" key="20">
    <source>
        <dbReference type="Proteomes" id="UP001443914"/>
    </source>
</evidence>
<evidence type="ECO:0000256" key="15">
    <source>
        <dbReference type="ARBA" id="ARBA00048668"/>
    </source>
</evidence>
<dbReference type="Pfam" id="PF17767">
    <property type="entry name" value="NAPRTase_N"/>
    <property type="match status" value="1"/>
</dbReference>
<organism evidence="19 20">
    <name type="scientific">Saponaria officinalis</name>
    <name type="common">Common soapwort</name>
    <name type="synonym">Lychnis saponaria</name>
    <dbReference type="NCBI Taxonomy" id="3572"/>
    <lineage>
        <taxon>Eukaryota</taxon>
        <taxon>Viridiplantae</taxon>
        <taxon>Streptophyta</taxon>
        <taxon>Embryophyta</taxon>
        <taxon>Tracheophyta</taxon>
        <taxon>Spermatophyta</taxon>
        <taxon>Magnoliopsida</taxon>
        <taxon>eudicotyledons</taxon>
        <taxon>Gunneridae</taxon>
        <taxon>Pentapetalae</taxon>
        <taxon>Caryophyllales</taxon>
        <taxon>Caryophyllaceae</taxon>
        <taxon>Caryophylleae</taxon>
        <taxon>Saponaria</taxon>
    </lineage>
</organism>
<dbReference type="GO" id="GO:0016757">
    <property type="term" value="F:glycosyltransferase activity"/>
    <property type="evidence" value="ECO:0007669"/>
    <property type="project" value="UniProtKB-KW"/>
</dbReference>
<evidence type="ECO:0000256" key="16">
    <source>
        <dbReference type="RuleBase" id="RU365100"/>
    </source>
</evidence>
<dbReference type="GO" id="GO:0004516">
    <property type="term" value="F:nicotinate phosphoribosyltransferase activity"/>
    <property type="evidence" value="ECO:0007669"/>
    <property type="project" value="UniProtKB-UniRule"/>
</dbReference>
<dbReference type="InterPro" id="IPR006405">
    <property type="entry name" value="Nic_PRibTrfase_pncB"/>
</dbReference>
<evidence type="ECO:0000256" key="14">
    <source>
        <dbReference type="ARBA" id="ARBA00023426"/>
    </source>
</evidence>
<evidence type="ECO:0000256" key="7">
    <source>
        <dbReference type="ARBA" id="ARBA00022598"/>
    </source>
</evidence>
<evidence type="ECO:0000256" key="4">
    <source>
        <dbReference type="ARBA" id="ARBA00010897"/>
    </source>
</evidence>